<dbReference type="AlphaFoldDB" id="A0A915YZ99"/>
<dbReference type="OrthoDB" id="10342693at2759"/>
<name>A0A915YZ99_9GLOM</name>
<organism evidence="1 2">
    <name type="scientific">Rhizophagus irregularis</name>
    <dbReference type="NCBI Taxonomy" id="588596"/>
    <lineage>
        <taxon>Eukaryota</taxon>
        <taxon>Fungi</taxon>
        <taxon>Fungi incertae sedis</taxon>
        <taxon>Mucoromycota</taxon>
        <taxon>Glomeromycotina</taxon>
        <taxon>Glomeromycetes</taxon>
        <taxon>Glomerales</taxon>
        <taxon>Glomeraceae</taxon>
        <taxon>Rhizophagus</taxon>
    </lineage>
</organism>
<reference evidence="1" key="1">
    <citation type="submission" date="2020-05" db="EMBL/GenBank/DDBJ databases">
        <authorList>
            <person name="Rincon C."/>
            <person name="Sanders R I."/>
            <person name="Robbins C."/>
            <person name="Chaturvedi A."/>
        </authorList>
    </citation>
    <scope>NUCLEOTIDE SEQUENCE</scope>
    <source>
        <strain evidence="1">CHB12</strain>
    </source>
</reference>
<proteinExistence type="predicted"/>
<sequence length="93" mass="10619">MKGIKTVEQALDIFSYIANIKSNLHSFETYSHIPTGKYLSNYVVHVVVNIAEKIYITITLHTLTKSTLHLTFNYISISKSAEPYCPNRMIINL</sequence>
<evidence type="ECO:0000313" key="1">
    <source>
        <dbReference type="EMBL" id="CAB5356019.1"/>
    </source>
</evidence>
<dbReference type="EMBL" id="CAGKOT010000010">
    <property type="protein sequence ID" value="CAB5356019.1"/>
    <property type="molecule type" value="Genomic_DNA"/>
</dbReference>
<accession>A0A915YZ99</accession>
<dbReference type="Proteomes" id="UP000684084">
    <property type="component" value="Unassembled WGS sequence"/>
</dbReference>
<comment type="caution">
    <text evidence="1">The sequence shown here is derived from an EMBL/GenBank/DDBJ whole genome shotgun (WGS) entry which is preliminary data.</text>
</comment>
<evidence type="ECO:0000313" key="2">
    <source>
        <dbReference type="Proteomes" id="UP000684084"/>
    </source>
</evidence>
<protein>
    <submittedName>
        <fullName evidence="1">Uncharacterized protein</fullName>
    </submittedName>
</protein>
<gene>
    <name evidence="1" type="ORF">CHRIB12_LOCUS6243</name>
</gene>